<dbReference type="RefSeq" id="XP_005094303.1">
    <property type="nucleotide sequence ID" value="XM_005094246.3"/>
</dbReference>
<keyword evidence="18" id="KW-1185">Reference proteome</keyword>
<evidence type="ECO:0000256" key="12">
    <source>
        <dbReference type="ARBA" id="ARBA00023306"/>
    </source>
</evidence>
<feature type="compositionally biased region" description="Polar residues" evidence="16">
    <location>
        <begin position="1060"/>
        <end position="1086"/>
    </location>
</feature>
<feature type="binding site" evidence="14">
    <location>
        <begin position="101"/>
        <end position="108"/>
    </location>
    <ligand>
        <name>ATP</name>
        <dbReference type="ChEBI" id="CHEBI:30616"/>
    </ligand>
</feature>
<dbReference type="Pfam" id="PF13931">
    <property type="entry name" value="Microtub_bind"/>
    <property type="match status" value="1"/>
</dbReference>
<evidence type="ECO:0000256" key="11">
    <source>
        <dbReference type="ARBA" id="ARBA00023212"/>
    </source>
</evidence>
<feature type="compositionally biased region" description="Basic and acidic residues" evidence="16">
    <location>
        <begin position="1029"/>
        <end position="1041"/>
    </location>
</feature>
<evidence type="ECO:0000256" key="4">
    <source>
        <dbReference type="ARBA" id="ARBA00022618"/>
    </source>
</evidence>
<keyword evidence="5" id="KW-0493">Microtubule</keyword>
<evidence type="ECO:0000256" key="16">
    <source>
        <dbReference type="SAM" id="MobiDB-lite"/>
    </source>
</evidence>
<dbReference type="CDD" id="cd01364">
    <property type="entry name" value="KISc_BimC_Eg5"/>
    <property type="match status" value="1"/>
</dbReference>
<dbReference type="Pfam" id="PF00225">
    <property type="entry name" value="Kinesin"/>
    <property type="match status" value="1"/>
</dbReference>
<evidence type="ECO:0000256" key="10">
    <source>
        <dbReference type="ARBA" id="ARBA00023175"/>
    </source>
</evidence>
<dbReference type="InterPro" id="IPR019821">
    <property type="entry name" value="Kinesin_motor_CS"/>
</dbReference>
<reference evidence="19" key="1">
    <citation type="submission" date="2025-08" db="UniProtKB">
        <authorList>
            <consortium name="RefSeq"/>
        </authorList>
    </citation>
    <scope>IDENTIFICATION</scope>
</reference>
<keyword evidence="11" id="KW-0206">Cytoskeleton</keyword>
<feature type="coiled-coil region" evidence="15">
    <location>
        <begin position="364"/>
        <end position="442"/>
    </location>
</feature>
<keyword evidence="10 14" id="KW-0505">Motor protein</keyword>
<dbReference type="InterPro" id="IPR027417">
    <property type="entry name" value="P-loop_NTPase"/>
</dbReference>
<keyword evidence="12" id="KW-0131">Cell cycle</keyword>
<evidence type="ECO:0000256" key="9">
    <source>
        <dbReference type="ARBA" id="ARBA00023054"/>
    </source>
</evidence>
<proteinExistence type="inferred from homology"/>
<feature type="region of interest" description="Disordered" evidence="16">
    <location>
        <begin position="978"/>
        <end position="1086"/>
    </location>
</feature>
<keyword evidence="4" id="KW-0132">Cell division</keyword>
<feature type="coiled-coil region" evidence="15">
    <location>
        <begin position="700"/>
        <end position="770"/>
    </location>
</feature>
<protein>
    <submittedName>
        <fullName evidence="19">Kinesin-like protein KIF11-B isoform X1</fullName>
    </submittedName>
</protein>
<dbReference type="InterPro" id="IPR001752">
    <property type="entry name" value="Kinesin_motor_dom"/>
</dbReference>
<keyword evidence="6 14" id="KW-0547">Nucleotide-binding</keyword>
<dbReference type="InterPro" id="IPR047241">
    <property type="entry name" value="KIF11-like_kin_motor_dom"/>
</dbReference>
<dbReference type="InterPro" id="IPR047149">
    <property type="entry name" value="KIF11-like"/>
</dbReference>
<evidence type="ECO:0000256" key="8">
    <source>
        <dbReference type="ARBA" id="ARBA00022840"/>
    </source>
</evidence>
<dbReference type="PANTHER" id="PTHR47970:SF12">
    <property type="entry name" value="KINESIN FAMILY MEMBER 11"/>
    <property type="match status" value="1"/>
</dbReference>
<feature type="compositionally biased region" description="Polar residues" evidence="16">
    <location>
        <begin position="978"/>
        <end position="990"/>
    </location>
</feature>
<dbReference type="SUPFAM" id="SSF52540">
    <property type="entry name" value="P-loop containing nucleoside triphosphate hydrolases"/>
    <property type="match status" value="1"/>
</dbReference>
<keyword evidence="7" id="KW-0498">Mitosis</keyword>
<evidence type="ECO:0000256" key="5">
    <source>
        <dbReference type="ARBA" id="ARBA00022701"/>
    </source>
</evidence>
<dbReference type="Proteomes" id="UP000694888">
    <property type="component" value="Unplaced"/>
</dbReference>
<comment type="subcellular location">
    <subcellularLocation>
        <location evidence="1">Cytoplasm</location>
        <location evidence="1">Cytoskeleton</location>
    </subcellularLocation>
</comment>
<evidence type="ECO:0000256" key="13">
    <source>
        <dbReference type="ARBA" id="ARBA00034704"/>
    </source>
</evidence>
<feature type="compositionally biased region" description="Polar residues" evidence="16">
    <location>
        <begin position="1014"/>
        <end position="1025"/>
    </location>
</feature>
<feature type="domain" description="Kinesin motor" evidence="17">
    <location>
        <begin position="15"/>
        <end position="355"/>
    </location>
</feature>
<evidence type="ECO:0000313" key="18">
    <source>
        <dbReference type="Proteomes" id="UP000694888"/>
    </source>
</evidence>
<evidence type="ECO:0000256" key="2">
    <source>
        <dbReference type="ARBA" id="ARBA00022490"/>
    </source>
</evidence>
<feature type="coiled-coil region" evidence="15">
    <location>
        <begin position="567"/>
        <end position="601"/>
    </location>
</feature>
<keyword evidence="3" id="KW-0597">Phosphoprotein</keyword>
<comment type="similarity">
    <text evidence="13">Belongs to the TRAFAC class myosin-kinesin ATPase superfamily. Kinesin family. KIN-5/BimC subfamily.</text>
</comment>
<sequence>MSSKAKGEVKEKNQNIHVAVRCRPLNGIEKKQGSCSVLNCDRAKREVTVKERSGIHPFTKTYNFDHVFAPDSQQIDVYKAVVKPVVEEVLSGYNCTIFAYGQTGTGKTFTMEGERSENASMGWDEDPMTGIIPRALHQIFEELQRQTEVEFSVRVSFLELYNEELFDLLGSTIDPLRLRIYEDNTKKGSVIISGLEEMVVRSKDEVYEILQRGTAKRQTAATLMNAVSSRSHSVFSVTIHIKENTMDGEELLKTGKLYLVDLAGSENIGRSGAVEKRAREAGNINQSLLTLGRVITALVEHAPHVPYRESKLTRLLQDSLGGRTKTSIIATISPASVNLEETLSTLDYAFRAKNITNRPEINQKLTKKALLREYNEEIERLRRDLQASREKNGIFVAEENYVAMQNKISQQTDAIQEMEDKITHMTDELKNLTELFTDTKEELTVTTEKLVSTTQVLEVTTETLQKTDKELKVTKQDRDEQKYLVEEHVKNEDSLYSQAEQLLSTAESSVSDVGGLHDKIDRKKAVEAHNETAFANFLNTFNGHTHEIKSNLSSFKTKVNSMTEKSCKQLETLVTQHKQLMNETQAKAQENEERMDKELERFVLSEQDLINKRDGFMNLTKEDLLKIVANEAQQISLLKSEISAKASSMKAQHEKYASSFEEFKTLLFKQRDSVKNLLNTLHDEAVSEVNQMKVVTTSFVEDQLRQNKEVKDLVQQTKDADRKLEQQIMEIFKTRSTGFENIFKKVETHLETSGQKANSLQSEMEKCKEQFCSTHAEMTQQAQELVSSDTASNVKVVEEAKDNCSQTVSTCAETETMLNDLAQGSTQRMEQCRETVESKMAKLSHINDEQQKNAEEFHQTLQSEWKRYAQQSKQLSEDISTKLTKDTVEIEGQIQEHQAMDEENLSQLDRDVTEGKQIVENFVQEEVAKDVPTGHTPQRYEFRYPRNLTKTDDHNRLLQQFRETRRESDPIVMNLSSQLEETGSDTQSPAASVEDIRGSQSNLSEAGTEVSVKSMASTSGVSTTSHRSKMSDVDSMKENKAIKSMRPPQGTSKRAKAPSKTPSKTPTKGSVSNSSRTKLPLRSNNP</sequence>
<gene>
    <name evidence="19" type="primary">LOC101861271</name>
</gene>
<dbReference type="GeneID" id="101861271"/>
<evidence type="ECO:0000256" key="7">
    <source>
        <dbReference type="ARBA" id="ARBA00022776"/>
    </source>
</evidence>
<dbReference type="Gene3D" id="3.40.850.10">
    <property type="entry name" value="Kinesin motor domain"/>
    <property type="match status" value="1"/>
</dbReference>
<evidence type="ECO:0000313" key="19">
    <source>
        <dbReference type="RefSeq" id="XP_005094303.1"/>
    </source>
</evidence>
<evidence type="ECO:0000259" key="17">
    <source>
        <dbReference type="PROSITE" id="PS50067"/>
    </source>
</evidence>
<keyword evidence="9 15" id="KW-0175">Coiled coil</keyword>
<organism evidence="18 19">
    <name type="scientific">Aplysia californica</name>
    <name type="common">California sea hare</name>
    <dbReference type="NCBI Taxonomy" id="6500"/>
    <lineage>
        <taxon>Eukaryota</taxon>
        <taxon>Metazoa</taxon>
        <taxon>Spiralia</taxon>
        <taxon>Lophotrochozoa</taxon>
        <taxon>Mollusca</taxon>
        <taxon>Gastropoda</taxon>
        <taxon>Heterobranchia</taxon>
        <taxon>Euthyneura</taxon>
        <taxon>Tectipleura</taxon>
        <taxon>Aplysiida</taxon>
        <taxon>Aplysioidea</taxon>
        <taxon>Aplysiidae</taxon>
        <taxon>Aplysia</taxon>
    </lineage>
</organism>
<accession>A0ABM0JIC4</accession>
<evidence type="ECO:0000256" key="6">
    <source>
        <dbReference type="ARBA" id="ARBA00022741"/>
    </source>
</evidence>
<keyword evidence="8 14" id="KW-0067">ATP-binding</keyword>
<dbReference type="InterPro" id="IPR036961">
    <property type="entry name" value="Kinesin_motor_dom_sf"/>
</dbReference>
<evidence type="ECO:0000256" key="3">
    <source>
        <dbReference type="ARBA" id="ARBA00022553"/>
    </source>
</evidence>
<name>A0ABM0JIC4_APLCA</name>
<evidence type="ECO:0000256" key="1">
    <source>
        <dbReference type="ARBA" id="ARBA00004245"/>
    </source>
</evidence>
<dbReference type="PANTHER" id="PTHR47970">
    <property type="entry name" value="KINESIN-LIKE PROTEIN KIF11"/>
    <property type="match status" value="1"/>
</dbReference>
<dbReference type="PRINTS" id="PR00380">
    <property type="entry name" value="KINESINHEAVY"/>
</dbReference>
<evidence type="ECO:0000256" key="15">
    <source>
        <dbReference type="SAM" id="Coils"/>
    </source>
</evidence>
<dbReference type="InterPro" id="IPR025901">
    <property type="entry name" value="Kinesin-assoc_MT-bd_dom"/>
</dbReference>
<dbReference type="SMART" id="SM00129">
    <property type="entry name" value="KISc"/>
    <property type="match status" value="1"/>
</dbReference>
<dbReference type="PROSITE" id="PS00411">
    <property type="entry name" value="KINESIN_MOTOR_1"/>
    <property type="match status" value="1"/>
</dbReference>
<evidence type="ECO:0000256" key="14">
    <source>
        <dbReference type="PROSITE-ProRule" id="PRU00283"/>
    </source>
</evidence>
<keyword evidence="2" id="KW-0963">Cytoplasm</keyword>
<dbReference type="PROSITE" id="PS50067">
    <property type="entry name" value="KINESIN_MOTOR_2"/>
    <property type="match status" value="1"/>
</dbReference>